<dbReference type="EMBL" id="CAQI01000053">
    <property type="protein sequence ID" value="CCQ47671.1"/>
    <property type="molecule type" value="Genomic_DNA"/>
</dbReference>
<keyword evidence="2" id="KW-1133">Transmembrane helix</keyword>
<feature type="region of interest" description="Disordered" evidence="1">
    <location>
        <begin position="1"/>
        <end position="41"/>
    </location>
</feature>
<keyword evidence="2" id="KW-0812">Transmembrane</keyword>
<protein>
    <submittedName>
        <fullName evidence="3">Uncharacterized protein</fullName>
    </submittedName>
</protein>
<evidence type="ECO:0000313" key="4">
    <source>
        <dbReference type="Proteomes" id="UP000035722"/>
    </source>
</evidence>
<dbReference type="OrthoDB" id="4946838at2"/>
<dbReference type="Proteomes" id="UP000035722">
    <property type="component" value="Unassembled WGS sequence"/>
</dbReference>
<evidence type="ECO:0000313" key="3">
    <source>
        <dbReference type="EMBL" id="CCQ47671.1"/>
    </source>
</evidence>
<evidence type="ECO:0000256" key="2">
    <source>
        <dbReference type="SAM" id="Phobius"/>
    </source>
</evidence>
<feature type="compositionally biased region" description="Basic residues" evidence="1">
    <location>
        <begin position="111"/>
        <end position="123"/>
    </location>
</feature>
<feature type="region of interest" description="Disordered" evidence="1">
    <location>
        <begin position="108"/>
        <end position="131"/>
    </location>
</feature>
<evidence type="ECO:0000256" key="1">
    <source>
        <dbReference type="SAM" id="MobiDB-lite"/>
    </source>
</evidence>
<feature type="transmembrane region" description="Helical" evidence="2">
    <location>
        <begin position="84"/>
        <end position="106"/>
    </location>
</feature>
<dbReference type="RefSeq" id="WP_050056511.1">
    <property type="nucleotide sequence ID" value="NZ_CAQI01000053.1"/>
</dbReference>
<gene>
    <name evidence="3" type="ORF">ARTSIC4J27_3664</name>
</gene>
<organism evidence="3 4">
    <name type="scientific">Pseudarthrobacter siccitolerans</name>
    <dbReference type="NCBI Taxonomy" id="861266"/>
    <lineage>
        <taxon>Bacteria</taxon>
        <taxon>Bacillati</taxon>
        <taxon>Actinomycetota</taxon>
        <taxon>Actinomycetes</taxon>
        <taxon>Micrococcales</taxon>
        <taxon>Micrococcaceae</taxon>
        <taxon>Pseudarthrobacter</taxon>
    </lineage>
</organism>
<sequence>MTGQHPDNVPGNNAGKDPWEEFDQLPPAVPDRVPGHPGGEPLGFGFRTGVRSARVAVGFAVYTLVLGTILALAGSIVFIAEQQWLLVALMLLIEAVFVLAFTRLVTQARQRSPRNRQRPRSPRRPFPEEPA</sequence>
<name>A0A024H7F0_9MICC</name>
<dbReference type="AlphaFoldDB" id="A0A024H7F0"/>
<proteinExistence type="predicted"/>
<keyword evidence="2" id="KW-0472">Membrane</keyword>
<accession>A0A024H7F0</accession>
<keyword evidence="4" id="KW-1185">Reference proteome</keyword>
<comment type="caution">
    <text evidence="3">The sequence shown here is derived from an EMBL/GenBank/DDBJ whole genome shotgun (WGS) entry which is preliminary data.</text>
</comment>
<reference evidence="4" key="1">
    <citation type="journal article" date="2014" name="Genome Announc.">
        <title>Genome Sequence of Arthrobacter siccitolerans 4J27, a Xeroprotectant-Producing Desiccation-Tolerant Microorganism.</title>
        <authorList>
            <person name="Manzanera M."/>
            <person name="Santa-Cruz-Calvo L."/>
            <person name="Vilchez J.I."/>
            <person name="Garcia-Fontana C."/>
            <person name="Silva-Castro G.A."/>
            <person name="Calvo C."/>
            <person name="Gonzalez-Lopez J."/>
        </authorList>
    </citation>
    <scope>NUCLEOTIDE SEQUENCE [LARGE SCALE GENOMIC DNA]</scope>
    <source>
        <strain evidence="4">4J27</strain>
    </source>
</reference>
<feature type="transmembrane region" description="Helical" evidence="2">
    <location>
        <begin position="55"/>
        <end position="78"/>
    </location>
</feature>